<evidence type="ECO:0000256" key="1">
    <source>
        <dbReference type="SAM" id="SignalP"/>
    </source>
</evidence>
<evidence type="ECO:0000313" key="2">
    <source>
        <dbReference type="EMBL" id="HIZ07007.1"/>
    </source>
</evidence>
<comment type="caution">
    <text evidence="2">The sequence shown here is derived from an EMBL/GenBank/DDBJ whole genome shotgun (WGS) entry which is preliminary data.</text>
</comment>
<organism evidence="2 3">
    <name type="scientific">Candidatus Eubacterium avistercoris</name>
    <dbReference type="NCBI Taxonomy" id="2838567"/>
    <lineage>
        <taxon>Bacteria</taxon>
        <taxon>Bacillati</taxon>
        <taxon>Bacillota</taxon>
        <taxon>Clostridia</taxon>
        <taxon>Eubacteriales</taxon>
        <taxon>Eubacteriaceae</taxon>
        <taxon>Eubacterium</taxon>
    </lineage>
</organism>
<protein>
    <recommendedName>
        <fullName evidence="4">Lipoprotein</fullName>
    </recommendedName>
</protein>
<sequence length="154" mass="16629">MKKKIVILLLLSVLCIVYLTACSKDAVVSHYNSALEKIGSRSLTRSGKLQGERRFGIDKYCGEYQADYSGFSGKELLFGGTSLDRSNGSSLEISCRLNITSGQAKLIFQSGSETEQILTDQTGYYTGTITLPAASNYIAIAGDSFSGSVELDVR</sequence>
<reference evidence="2" key="1">
    <citation type="journal article" date="2021" name="PeerJ">
        <title>Extensive microbial diversity within the chicken gut microbiome revealed by metagenomics and culture.</title>
        <authorList>
            <person name="Gilroy R."/>
            <person name="Ravi A."/>
            <person name="Getino M."/>
            <person name="Pursley I."/>
            <person name="Horton D.L."/>
            <person name="Alikhan N.F."/>
            <person name="Baker D."/>
            <person name="Gharbi K."/>
            <person name="Hall N."/>
            <person name="Watson M."/>
            <person name="Adriaenssens E.M."/>
            <person name="Foster-Nyarko E."/>
            <person name="Jarju S."/>
            <person name="Secka A."/>
            <person name="Antonio M."/>
            <person name="Oren A."/>
            <person name="Chaudhuri R.R."/>
            <person name="La Ragione R."/>
            <person name="Hildebrand F."/>
            <person name="Pallen M.J."/>
        </authorList>
    </citation>
    <scope>NUCLEOTIDE SEQUENCE</scope>
    <source>
        <strain evidence="2">CHK192-9172</strain>
    </source>
</reference>
<reference evidence="2" key="2">
    <citation type="submission" date="2021-04" db="EMBL/GenBank/DDBJ databases">
        <authorList>
            <person name="Gilroy R."/>
        </authorList>
    </citation>
    <scope>NUCLEOTIDE SEQUENCE</scope>
    <source>
        <strain evidence="2">CHK192-9172</strain>
    </source>
</reference>
<proteinExistence type="predicted"/>
<keyword evidence="1" id="KW-0732">Signal</keyword>
<evidence type="ECO:0008006" key="4">
    <source>
        <dbReference type="Google" id="ProtNLM"/>
    </source>
</evidence>
<gene>
    <name evidence="2" type="ORF">IAA08_03610</name>
</gene>
<dbReference type="AlphaFoldDB" id="A0A9D2D1R7"/>
<accession>A0A9D2D1R7</accession>
<dbReference type="EMBL" id="DXCH01000098">
    <property type="protein sequence ID" value="HIZ07007.1"/>
    <property type="molecule type" value="Genomic_DNA"/>
</dbReference>
<name>A0A9D2D1R7_9FIRM</name>
<dbReference type="Proteomes" id="UP000824024">
    <property type="component" value="Unassembled WGS sequence"/>
</dbReference>
<feature type="signal peptide" evidence="1">
    <location>
        <begin position="1"/>
        <end position="21"/>
    </location>
</feature>
<feature type="chain" id="PRO_5039051862" description="Lipoprotein" evidence="1">
    <location>
        <begin position="22"/>
        <end position="154"/>
    </location>
</feature>
<evidence type="ECO:0000313" key="3">
    <source>
        <dbReference type="Proteomes" id="UP000824024"/>
    </source>
</evidence>